<gene>
    <name evidence="1" type="ORF">QJV33_00205</name>
</gene>
<dbReference type="EMBL" id="JASBAN010000001">
    <property type="protein sequence ID" value="MDI2111724.1"/>
    <property type="molecule type" value="Genomic_DNA"/>
</dbReference>
<organism evidence="1 2">
    <name type="scientific">Commensalibacter nepenthis</name>
    <dbReference type="NCBI Taxonomy" id="3043872"/>
    <lineage>
        <taxon>Bacteria</taxon>
        <taxon>Pseudomonadati</taxon>
        <taxon>Pseudomonadota</taxon>
        <taxon>Alphaproteobacteria</taxon>
        <taxon>Acetobacterales</taxon>
        <taxon>Acetobacteraceae</taxon>
    </lineage>
</organism>
<reference evidence="1" key="1">
    <citation type="submission" date="2023-05" db="EMBL/GenBank/DDBJ databases">
        <title>Whole genome sequence of Commensalibacter sp.</title>
        <authorList>
            <person name="Charoenyingcharoen P."/>
            <person name="Yukphan P."/>
        </authorList>
    </citation>
    <scope>NUCLEOTIDE SEQUENCE</scope>
    <source>
        <strain evidence="1">TBRC 10068</strain>
    </source>
</reference>
<evidence type="ECO:0000313" key="1">
    <source>
        <dbReference type="EMBL" id="MDI2111724.1"/>
    </source>
</evidence>
<name>A0ABT6Q4B1_9PROT</name>
<comment type="caution">
    <text evidence="1">The sequence shown here is derived from an EMBL/GenBank/DDBJ whole genome shotgun (WGS) entry which is preliminary data.</text>
</comment>
<sequence length="54" mass="6361">MFYDISDIENAPIEDKERIEKLKEEFILGQKGLCTKVNNELDGEPEYVINRFIL</sequence>
<dbReference type="Proteomes" id="UP001431775">
    <property type="component" value="Unassembled WGS sequence"/>
</dbReference>
<accession>A0ABT6Q4B1</accession>
<evidence type="ECO:0000313" key="2">
    <source>
        <dbReference type="Proteomes" id="UP001431775"/>
    </source>
</evidence>
<dbReference type="RefSeq" id="WP_281461416.1">
    <property type="nucleotide sequence ID" value="NZ_JASBAN010000001.1"/>
</dbReference>
<proteinExistence type="predicted"/>
<keyword evidence="2" id="KW-1185">Reference proteome</keyword>
<protein>
    <submittedName>
        <fullName evidence="1">Uncharacterized protein</fullName>
    </submittedName>
</protein>